<keyword evidence="3" id="KW-1185">Reference proteome</keyword>
<dbReference type="AlphaFoldDB" id="X6L899"/>
<feature type="region of interest" description="Disordered" evidence="1">
    <location>
        <begin position="14"/>
        <end position="47"/>
    </location>
</feature>
<gene>
    <name evidence="2" type="ORF">RFI_39816</name>
</gene>
<name>X6L899_RETFI</name>
<comment type="caution">
    <text evidence="2">The sequence shown here is derived from an EMBL/GenBank/DDBJ whole genome shotgun (WGS) entry which is preliminary data.</text>
</comment>
<reference evidence="2 3" key="1">
    <citation type="journal article" date="2013" name="Curr. Biol.">
        <title>The Genome of the Foraminiferan Reticulomyxa filosa.</title>
        <authorList>
            <person name="Glockner G."/>
            <person name="Hulsmann N."/>
            <person name="Schleicher M."/>
            <person name="Noegel A.A."/>
            <person name="Eichinger L."/>
            <person name="Gallinger C."/>
            <person name="Pawlowski J."/>
            <person name="Sierra R."/>
            <person name="Euteneuer U."/>
            <person name="Pillet L."/>
            <person name="Moustafa A."/>
            <person name="Platzer M."/>
            <person name="Groth M."/>
            <person name="Szafranski K."/>
            <person name="Schliwa M."/>
        </authorList>
    </citation>
    <scope>NUCLEOTIDE SEQUENCE [LARGE SCALE GENOMIC DNA]</scope>
</reference>
<dbReference type="EMBL" id="ASPP01048864">
    <property type="protein sequence ID" value="ETN97710.1"/>
    <property type="molecule type" value="Genomic_DNA"/>
</dbReference>
<evidence type="ECO:0000256" key="1">
    <source>
        <dbReference type="SAM" id="MobiDB-lite"/>
    </source>
</evidence>
<proteinExistence type="predicted"/>
<accession>X6L899</accession>
<evidence type="ECO:0000313" key="3">
    <source>
        <dbReference type="Proteomes" id="UP000023152"/>
    </source>
</evidence>
<evidence type="ECO:0000313" key="2">
    <source>
        <dbReference type="EMBL" id="ETN97710.1"/>
    </source>
</evidence>
<feature type="compositionally biased region" description="Basic and acidic residues" evidence="1">
    <location>
        <begin position="29"/>
        <end position="42"/>
    </location>
</feature>
<protein>
    <submittedName>
        <fullName evidence="2">Uncharacterized protein</fullName>
    </submittedName>
</protein>
<organism evidence="2 3">
    <name type="scientific">Reticulomyxa filosa</name>
    <dbReference type="NCBI Taxonomy" id="46433"/>
    <lineage>
        <taxon>Eukaryota</taxon>
        <taxon>Sar</taxon>
        <taxon>Rhizaria</taxon>
        <taxon>Retaria</taxon>
        <taxon>Foraminifera</taxon>
        <taxon>Monothalamids</taxon>
        <taxon>Reticulomyxidae</taxon>
        <taxon>Reticulomyxa</taxon>
    </lineage>
</organism>
<dbReference type="Proteomes" id="UP000023152">
    <property type="component" value="Unassembled WGS sequence"/>
</dbReference>
<sequence length="80" mass="9409">MQFGVIFEKNKYRHGKSIEQTHHQKVTAKKKEEHKMNQRASEEAMETTFVKPRKEVEDKIYFESIAAFALKTKVKTAKPL</sequence>